<sequence length="451" mass="51809">MDITVKEQEFSNGLIKNSSAFENIKFSNIKNNFKVQKKFQILYFILFIFVTGVFFFFLIGNYFFSPNYKVNKIVQNTEHLTIGFKIERPHDKVLKTIVEKNLKNYIKETVKFFQSGYVKQNYLGSENDVIELDDVANLMFYGEGEVGDNHQKFMLIFDTGSANLWVPSKKCNSIGCSTKHLYDSSKSKSYEKDGTKVEITYGSGTVRGFFSKDLVTLGYLSLPYKFIEVTDTDDLEPLYTAAEFDGILGLGWKDLSIGSIDPIVVELKNQNKIDQALFTFYLPVHDKHSGYLTIGGIEEKFYEGELTYEKLNHDLFWQVDLDVNFGKTSMEKANVIVDSGTSTITAPTSFINKFFKDLNVIKVPFLPFYITTCNNKDMPTLEFKSANNTYTLEPEYYMEPLLDIDDTLCMLYILPVDIDKNTFILGDPFMRKYFTVFDYDKESIGFAVAKN</sequence>
<dbReference type="Proteomes" id="UP001056978">
    <property type="component" value="Chromosome 13"/>
</dbReference>
<keyword evidence="2" id="KW-1185">Reference proteome</keyword>
<name>A0ACB9Y532_PLABR</name>
<gene>
    <name evidence="1" type="ORF">MKS88_005139</name>
</gene>
<accession>A0ACB9Y532</accession>
<comment type="caution">
    <text evidence="1">The sequence shown here is derived from an EMBL/GenBank/DDBJ whole genome shotgun (WGS) entry which is preliminary data.</text>
</comment>
<evidence type="ECO:0000313" key="1">
    <source>
        <dbReference type="EMBL" id="KAI4835921.1"/>
    </source>
</evidence>
<proteinExistence type="predicted"/>
<evidence type="ECO:0000313" key="2">
    <source>
        <dbReference type="Proteomes" id="UP001056978"/>
    </source>
</evidence>
<dbReference type="EMBL" id="CM043781">
    <property type="protein sequence ID" value="KAI4835921.1"/>
    <property type="molecule type" value="Genomic_DNA"/>
</dbReference>
<reference evidence="1" key="1">
    <citation type="submission" date="2022-06" db="EMBL/GenBank/DDBJ databases">
        <title>The First Complete Genome of the Simian Malaria Parasite Plasmodium brasilianum.</title>
        <authorList>
            <person name="Bajic M."/>
            <person name="Ravishankar S."/>
        </authorList>
    </citation>
    <scope>NUCLEOTIDE SEQUENCE</scope>
    <source>
        <strain evidence="1">Bolivian I</strain>
    </source>
</reference>
<protein>
    <submittedName>
        <fullName evidence="1">Plasmepsin</fullName>
    </submittedName>
</protein>
<organism evidence="1 2">
    <name type="scientific">Plasmodium brasilianum</name>
    <dbReference type="NCBI Taxonomy" id="5824"/>
    <lineage>
        <taxon>Eukaryota</taxon>
        <taxon>Sar</taxon>
        <taxon>Alveolata</taxon>
        <taxon>Apicomplexa</taxon>
        <taxon>Aconoidasida</taxon>
        <taxon>Haemosporida</taxon>
        <taxon>Plasmodiidae</taxon>
        <taxon>Plasmodium</taxon>
        <taxon>Plasmodium (Plasmodium)</taxon>
    </lineage>
</organism>